<evidence type="ECO:0000313" key="2">
    <source>
        <dbReference type="EMBL" id="CBJ81861.1"/>
    </source>
</evidence>
<dbReference type="AlphaFoldDB" id="D3V7P9"/>
<organism evidence="2 3">
    <name type="scientific">Xenorhabdus bovienii (strain SS-2004)</name>
    <name type="common">Xenorhabdus nematophila subsp. bovienii</name>
    <dbReference type="NCBI Taxonomy" id="406818"/>
    <lineage>
        <taxon>Bacteria</taxon>
        <taxon>Pseudomonadati</taxon>
        <taxon>Pseudomonadota</taxon>
        <taxon>Gammaproteobacteria</taxon>
        <taxon>Enterobacterales</taxon>
        <taxon>Morganellaceae</taxon>
        <taxon>Xenorhabdus</taxon>
    </lineage>
</organism>
<keyword evidence="1" id="KW-0472">Membrane</keyword>
<protein>
    <submittedName>
        <fullName evidence="2">Uncharacterized protein</fullName>
    </submittedName>
</protein>
<name>D3V7P9_XENBS</name>
<keyword evidence="1" id="KW-0812">Transmembrane</keyword>
<sequence>MKKQKVLIKTTYFYYGINFNYLNLLNFIYFRIKRKGQLKGD</sequence>
<feature type="transmembrane region" description="Helical" evidence="1">
    <location>
        <begin position="12"/>
        <end position="30"/>
    </location>
</feature>
<evidence type="ECO:0000313" key="3">
    <source>
        <dbReference type="Proteomes" id="UP000002045"/>
    </source>
</evidence>
<proteinExistence type="predicted"/>
<gene>
    <name evidence="2" type="ordered locus">XBJ1_2737</name>
</gene>
<dbReference type="Proteomes" id="UP000002045">
    <property type="component" value="Chromosome"/>
</dbReference>
<evidence type="ECO:0000256" key="1">
    <source>
        <dbReference type="SAM" id="Phobius"/>
    </source>
</evidence>
<dbReference type="EMBL" id="FN667741">
    <property type="protein sequence ID" value="CBJ81861.1"/>
    <property type="molecule type" value="Genomic_DNA"/>
</dbReference>
<keyword evidence="1" id="KW-1133">Transmembrane helix</keyword>
<accession>D3V7P9</accession>
<dbReference type="HOGENOM" id="CLU_3278923_0_0_6"/>
<dbReference type="KEGG" id="xbo:XBJ1_2737"/>
<reference evidence="2" key="1">
    <citation type="journal article" date="2011" name="PLoS ONE">
        <title>The entomopathogenic bacterial endosymbionts xenorhabdus and photorhabdus: convergent lifestyles from divergent genomes.</title>
        <authorList>
            <person name="Chaston J.M."/>
            <person name="Suen G."/>
            <person name="Tucker S.L."/>
            <person name="Andersen A.W."/>
            <person name="Bhasin A."/>
            <person name="Bode E."/>
            <person name="Bode H.B."/>
            <person name="Brachmann A.O."/>
            <person name="Cowles C.E."/>
            <person name="Cowles K.N."/>
            <person name="Darby C."/>
            <person name="de Leon L."/>
            <person name="Drace K."/>
            <person name="Du Z."/>
            <person name="Givaudan A."/>
            <person name="Herbert Tran E.E."/>
            <person name="Jewell K.A."/>
            <person name="Knack J.J."/>
            <person name="Krasomil-Osterfeld K.C."/>
            <person name="Kukor R."/>
            <person name="Lanois A."/>
            <person name="Latreille P."/>
            <person name="Leimgruber N.K."/>
            <person name="Lipke C.M."/>
            <person name="Liu R."/>
            <person name="Lu X."/>
            <person name="Martens E.C."/>
            <person name="Marri P.R."/>
            <person name="Medigue C."/>
            <person name="Menard M.L."/>
            <person name="Miller N.M."/>
            <person name="Morales-Soto N."/>
            <person name="Norton S."/>
            <person name="Ogier J.C."/>
            <person name="Orchard S.S."/>
            <person name="Park D."/>
            <person name="Park Y."/>
            <person name="Qurollo B.A."/>
            <person name="Sugar D.R."/>
            <person name="Richards G.R."/>
            <person name="Rouy Z."/>
            <person name="Slominski B."/>
            <person name="Slominski K."/>
            <person name="Snyder H."/>
            <person name="Tjaden B.C."/>
            <person name="van der Hoeven R."/>
            <person name="Welch R.D."/>
            <person name="Wheeler C."/>
            <person name="Xiang B."/>
            <person name="Barbazuk B."/>
            <person name="Gaudriault S."/>
            <person name="Goodner B."/>
            <person name="Slater S.C."/>
            <person name="Forst S."/>
            <person name="Goldman B.S."/>
            <person name="Goodrich-Blair H."/>
        </authorList>
    </citation>
    <scope>NUCLEOTIDE SEQUENCE [LARGE SCALE GENOMIC DNA]</scope>
    <source>
        <strain evidence="2">SS-2004</strain>
    </source>
</reference>